<protein>
    <submittedName>
        <fullName evidence="1">Uncharacterized protein</fullName>
    </submittedName>
</protein>
<evidence type="ECO:0000313" key="2">
    <source>
        <dbReference type="Proteomes" id="UP000245783"/>
    </source>
</evidence>
<proteinExistence type="predicted"/>
<dbReference type="AlphaFoldDB" id="A0A316W184"/>
<reference evidence="1 2" key="1">
    <citation type="journal article" date="2018" name="Mol. Biol. Evol.">
        <title>Broad Genomic Sampling Reveals a Smut Pathogenic Ancestry of the Fungal Clade Ustilaginomycotina.</title>
        <authorList>
            <person name="Kijpornyongpan T."/>
            <person name="Mondo S.J."/>
            <person name="Barry K."/>
            <person name="Sandor L."/>
            <person name="Lee J."/>
            <person name="Lipzen A."/>
            <person name="Pangilinan J."/>
            <person name="LaButti K."/>
            <person name="Hainaut M."/>
            <person name="Henrissat B."/>
            <person name="Grigoriev I.V."/>
            <person name="Spatafora J.W."/>
            <person name="Aime M.C."/>
        </authorList>
    </citation>
    <scope>NUCLEOTIDE SEQUENCE [LARGE SCALE GENOMIC DNA]</scope>
    <source>
        <strain evidence="1 2">MCA 4658</strain>
    </source>
</reference>
<dbReference type="RefSeq" id="XP_025370642.1">
    <property type="nucleotide sequence ID" value="XM_025513604.1"/>
</dbReference>
<dbReference type="InParanoid" id="A0A316W184"/>
<dbReference type="Proteomes" id="UP000245783">
    <property type="component" value="Unassembled WGS sequence"/>
</dbReference>
<sequence length="80" mass="8753">MPYPQMPRPALASQTINARQAVLRMCGDFCLLAICMLSDPAHSTITVPHRGWKCGYATMTGITSHGFYRRCSARLAPSAP</sequence>
<accession>A0A316W184</accession>
<evidence type="ECO:0000313" key="1">
    <source>
        <dbReference type="EMBL" id="PWN43482.1"/>
    </source>
</evidence>
<dbReference type="EMBL" id="KZ819369">
    <property type="protein sequence ID" value="PWN43482.1"/>
    <property type="molecule type" value="Genomic_DNA"/>
</dbReference>
<dbReference type="GeneID" id="37035474"/>
<name>A0A316W184_9BASI</name>
<organism evidence="1 2">
    <name type="scientific">Ceraceosorus guamensis</name>
    <dbReference type="NCBI Taxonomy" id="1522189"/>
    <lineage>
        <taxon>Eukaryota</taxon>
        <taxon>Fungi</taxon>
        <taxon>Dikarya</taxon>
        <taxon>Basidiomycota</taxon>
        <taxon>Ustilaginomycotina</taxon>
        <taxon>Exobasidiomycetes</taxon>
        <taxon>Ceraceosorales</taxon>
        <taxon>Ceraceosoraceae</taxon>
        <taxon>Ceraceosorus</taxon>
    </lineage>
</organism>
<gene>
    <name evidence="1" type="ORF">IE81DRAFT_322340</name>
</gene>
<keyword evidence="2" id="KW-1185">Reference proteome</keyword>